<sequence>MSWLQALGNLQRRVIVLDRGRTPLPTAAVYNRVMTPSNSRRLNLAEHPSASATDEFVEPSTAALRCTSDTWQGALDVVHFSQSNLQEDVNSTMQRFPPLLAAQCIAILLEAGKSDQALELLRTWEMNQGECTVRLAVFKPHVKLSVTRRLRKAIKTLGIIGDVETLRALIAVLHQSLLEWRDNRRYFALSQSSSSSMSPSQFAGSGLTQREGRSSGFLSHLGRQRMRVLLVDATHELVRQDESLVSVSEKLTWINETTLVVQVPCTQVPCVIPYKLQDDFRKHIECSSSYNENALRLVGPTFAEGFVSPAQSNLISLLCTPRSEVRWVRDNCSVGKFGELWGAVKDLVLPHSELINNYVLVESLMNAMLSPVGAKKSWRRCHRRLRKLLPTERKLRSFIWSQLNSTRSSQRRLWSHTLLRHPRLMCKLDMSPLVIFSVFALTFRSRSTHLPFLRCCLLSMQRMRRIGREEEAARLVWNHVSHCSSALLRQCIRRPNLLEEVTVALCRTMHRGISGRKDSWMGHRSLAVLRSGAALRQFTPALCIPLCAAALDCGVHFATVQQHVAEIYRWDERTERWVLNMVRLTADCHSALMRVPLNCSLHSSYMRGLVQRVAYELPTLSSTCSIEVQVPSRNKLLALWTIVNDDVANGRLRQLTCQLFLDPVARSAFKEMRLADEVDNCNSGTDGGGGSKCRVPRSTLKGLLNEEVFVSVAVNCTTEHAFAIFMNAFLSTRQARDKLRYMHLVLSEMPFESTDICPRCTTETGNCEVS</sequence>
<dbReference type="VEuPathDB" id="TriTrypDB:TEOVI_000489900"/>
<dbReference type="RefSeq" id="XP_067077834.1">
    <property type="nucleotide sequence ID" value="XM_067221733.1"/>
</dbReference>
<reference evidence="1" key="1">
    <citation type="submission" date="2016-09" db="EMBL/GenBank/DDBJ databases">
        <authorList>
            <person name="Hebert L."/>
            <person name="Moumen B."/>
        </authorList>
    </citation>
    <scope>NUCLEOTIDE SEQUENCE [LARGE SCALE GENOMIC DNA]</scope>
    <source>
        <strain evidence="1">OVI</strain>
    </source>
</reference>
<protein>
    <submittedName>
        <fullName evidence="1">Uncharacterized protein</fullName>
    </submittedName>
</protein>
<dbReference type="Proteomes" id="UP000195570">
    <property type="component" value="Unassembled WGS sequence"/>
</dbReference>
<dbReference type="EMBL" id="CZPT02000533">
    <property type="protein sequence ID" value="SCU66379.1"/>
    <property type="molecule type" value="Genomic_DNA"/>
</dbReference>
<accession>A0A1G4I3Y4</accession>
<organism evidence="1 2">
    <name type="scientific">Trypanosoma equiperdum</name>
    <dbReference type="NCBI Taxonomy" id="5694"/>
    <lineage>
        <taxon>Eukaryota</taxon>
        <taxon>Discoba</taxon>
        <taxon>Euglenozoa</taxon>
        <taxon>Kinetoplastea</taxon>
        <taxon>Metakinetoplastina</taxon>
        <taxon>Trypanosomatida</taxon>
        <taxon>Trypanosomatidae</taxon>
        <taxon>Trypanosoma</taxon>
    </lineage>
</organism>
<keyword evidence="2" id="KW-1185">Reference proteome</keyword>
<evidence type="ECO:0000313" key="1">
    <source>
        <dbReference type="EMBL" id="SCU66379.1"/>
    </source>
</evidence>
<dbReference type="AlphaFoldDB" id="A0A1G4I3Y4"/>
<comment type="caution">
    <text evidence="1">The sequence shown here is derived from an EMBL/GenBank/DDBJ whole genome shotgun (WGS) entry which is preliminary data.</text>
</comment>
<name>A0A1G4I3Y4_TRYEQ</name>
<gene>
    <name evidence="1" type="ORF">TEOVI_000489900</name>
</gene>
<evidence type="ECO:0000313" key="2">
    <source>
        <dbReference type="Proteomes" id="UP000195570"/>
    </source>
</evidence>
<proteinExistence type="predicted"/>
<dbReference type="GeneID" id="92378839"/>